<evidence type="ECO:0000256" key="1">
    <source>
        <dbReference type="ARBA" id="ARBA00001593"/>
    </source>
</evidence>
<dbReference type="EMBL" id="CAJNOV010002505">
    <property type="protein sequence ID" value="CAF1104999.1"/>
    <property type="molecule type" value="Genomic_DNA"/>
</dbReference>
<dbReference type="AlphaFoldDB" id="A0A814PE88"/>
<keyword evidence="12" id="KW-0472">Membrane</keyword>
<gene>
    <name evidence="17" type="ORF">BYL167_LOCUS5554</name>
    <name evidence="16" type="ORF">CJN711_LOCUS7340</name>
</gene>
<evidence type="ECO:0000313" key="16">
    <source>
        <dbReference type="EMBL" id="CAF1104999.1"/>
    </source>
</evidence>
<proteinExistence type="inferred from homology"/>
<comment type="subcellular location">
    <subcellularLocation>
        <location evidence="3">Membrane</location>
        <topology evidence="3">Multi-pass membrane protein</topology>
    </subcellularLocation>
</comment>
<dbReference type="Pfam" id="PF00211">
    <property type="entry name" value="Guanylate_cyc"/>
    <property type="match status" value="1"/>
</dbReference>
<evidence type="ECO:0000256" key="2">
    <source>
        <dbReference type="ARBA" id="ARBA00001946"/>
    </source>
</evidence>
<dbReference type="Gene3D" id="3.30.70.1230">
    <property type="entry name" value="Nucleotide cyclase"/>
    <property type="match status" value="1"/>
</dbReference>
<evidence type="ECO:0000256" key="5">
    <source>
        <dbReference type="ARBA" id="ARBA00022692"/>
    </source>
</evidence>
<dbReference type="EMBL" id="CAJOBH010001279">
    <property type="protein sequence ID" value="CAF3845654.1"/>
    <property type="molecule type" value="Genomic_DNA"/>
</dbReference>
<evidence type="ECO:0000256" key="10">
    <source>
        <dbReference type="ARBA" id="ARBA00022989"/>
    </source>
</evidence>
<evidence type="ECO:0000256" key="9">
    <source>
        <dbReference type="ARBA" id="ARBA00022842"/>
    </source>
</evidence>
<keyword evidence="6" id="KW-0479">Metal-binding</keyword>
<dbReference type="PANTHER" id="PTHR45627:SF8">
    <property type="entry name" value="ADENYLATE CYCLASE TYPE 9"/>
    <property type="match status" value="1"/>
</dbReference>
<comment type="cofactor">
    <cofactor evidence="2">
        <name>Mg(2+)</name>
        <dbReference type="ChEBI" id="CHEBI:18420"/>
    </cofactor>
</comment>
<comment type="similarity">
    <text evidence="14">Belongs to the adenylyl cyclase class-4/guanylyl cyclase family.</text>
</comment>
<dbReference type="GO" id="GO:0046872">
    <property type="term" value="F:metal ion binding"/>
    <property type="evidence" value="ECO:0007669"/>
    <property type="project" value="UniProtKB-KW"/>
</dbReference>
<dbReference type="CDD" id="cd07302">
    <property type="entry name" value="CHD"/>
    <property type="match status" value="1"/>
</dbReference>
<dbReference type="InterPro" id="IPR029787">
    <property type="entry name" value="Nucleotide_cyclase"/>
</dbReference>
<keyword evidence="13 14" id="KW-0456">Lyase</keyword>
<dbReference type="InterPro" id="IPR018297">
    <property type="entry name" value="A/G_cyclase_CS"/>
</dbReference>
<dbReference type="EC" id="4.6.1.1" evidence="4"/>
<evidence type="ECO:0000256" key="8">
    <source>
        <dbReference type="ARBA" id="ARBA00022840"/>
    </source>
</evidence>
<evidence type="ECO:0000256" key="13">
    <source>
        <dbReference type="ARBA" id="ARBA00023239"/>
    </source>
</evidence>
<dbReference type="GO" id="GO:0006171">
    <property type="term" value="P:cAMP biosynthetic process"/>
    <property type="evidence" value="ECO:0007669"/>
    <property type="project" value="UniProtKB-KW"/>
</dbReference>
<evidence type="ECO:0000313" key="18">
    <source>
        <dbReference type="Proteomes" id="UP000663855"/>
    </source>
</evidence>
<dbReference type="PROSITE" id="PS00452">
    <property type="entry name" value="GUANYLATE_CYCLASE_1"/>
    <property type="match status" value="1"/>
</dbReference>
<keyword evidence="10" id="KW-1133">Transmembrane helix</keyword>
<dbReference type="PROSITE" id="PS50125">
    <property type="entry name" value="GUANYLATE_CYCLASE_2"/>
    <property type="match status" value="1"/>
</dbReference>
<evidence type="ECO:0000256" key="4">
    <source>
        <dbReference type="ARBA" id="ARBA00012201"/>
    </source>
</evidence>
<dbReference type="GO" id="GO:0005524">
    <property type="term" value="F:ATP binding"/>
    <property type="evidence" value="ECO:0007669"/>
    <property type="project" value="UniProtKB-KW"/>
</dbReference>
<feature type="domain" description="Guanylate cyclase" evidence="15">
    <location>
        <begin position="1"/>
        <end position="82"/>
    </location>
</feature>
<keyword evidence="7" id="KW-0547">Nucleotide-binding</keyword>
<evidence type="ECO:0000256" key="11">
    <source>
        <dbReference type="ARBA" id="ARBA00022998"/>
    </source>
</evidence>
<name>A0A814PE88_9BILA</name>
<dbReference type="InterPro" id="IPR001054">
    <property type="entry name" value="A/G_cyclase"/>
</dbReference>
<evidence type="ECO:0000256" key="14">
    <source>
        <dbReference type="RuleBase" id="RU000405"/>
    </source>
</evidence>
<dbReference type="Proteomes" id="UP000663855">
    <property type="component" value="Unassembled WGS sequence"/>
</dbReference>
<organism evidence="16 18">
    <name type="scientific">Rotaria magnacalcarata</name>
    <dbReference type="NCBI Taxonomy" id="392030"/>
    <lineage>
        <taxon>Eukaryota</taxon>
        <taxon>Metazoa</taxon>
        <taxon>Spiralia</taxon>
        <taxon>Gnathifera</taxon>
        <taxon>Rotifera</taxon>
        <taxon>Eurotatoria</taxon>
        <taxon>Bdelloidea</taxon>
        <taxon>Philodinida</taxon>
        <taxon>Philodinidae</taxon>
        <taxon>Rotaria</taxon>
    </lineage>
</organism>
<evidence type="ECO:0000313" key="17">
    <source>
        <dbReference type="EMBL" id="CAF3845654.1"/>
    </source>
</evidence>
<sequence>MAASGLQTDSNDENSIKSVCDLIEFALAFQETMHQFNQALLNFAFEIRMGLNFGPVTAGVIGTTKLFYDIWGDTVNVASRMDSTGEKGKIQVPEYVALALKDKYQFELRGEIDVKGKSRMTTYFLKANSNK</sequence>
<dbReference type="PANTHER" id="PTHR45627">
    <property type="entry name" value="ADENYLATE CYCLASE TYPE 1"/>
    <property type="match status" value="1"/>
</dbReference>
<dbReference type="GO" id="GO:0005886">
    <property type="term" value="C:plasma membrane"/>
    <property type="evidence" value="ECO:0007669"/>
    <property type="project" value="TreeGrafter"/>
</dbReference>
<protein>
    <recommendedName>
        <fullName evidence="4">adenylate cyclase</fullName>
        <ecNumber evidence="4">4.6.1.1</ecNumber>
    </recommendedName>
</protein>
<comment type="caution">
    <text evidence="16">The sequence shown here is derived from an EMBL/GenBank/DDBJ whole genome shotgun (WGS) entry which is preliminary data.</text>
</comment>
<keyword evidence="8" id="KW-0067">ATP-binding</keyword>
<dbReference type="GO" id="GO:0004016">
    <property type="term" value="F:adenylate cyclase activity"/>
    <property type="evidence" value="ECO:0007669"/>
    <property type="project" value="UniProtKB-EC"/>
</dbReference>
<dbReference type="GO" id="GO:0035556">
    <property type="term" value="P:intracellular signal transduction"/>
    <property type="evidence" value="ECO:0007669"/>
    <property type="project" value="InterPro"/>
</dbReference>
<evidence type="ECO:0000256" key="7">
    <source>
        <dbReference type="ARBA" id="ARBA00022741"/>
    </source>
</evidence>
<evidence type="ECO:0000256" key="12">
    <source>
        <dbReference type="ARBA" id="ARBA00023136"/>
    </source>
</evidence>
<keyword evidence="11" id="KW-0115">cAMP biosynthesis</keyword>
<keyword evidence="5" id="KW-0812">Transmembrane</keyword>
<accession>A0A814PE88</accession>
<reference evidence="16" key="1">
    <citation type="submission" date="2021-02" db="EMBL/GenBank/DDBJ databases">
        <authorList>
            <person name="Nowell W R."/>
        </authorList>
    </citation>
    <scope>NUCLEOTIDE SEQUENCE</scope>
</reference>
<comment type="catalytic activity">
    <reaction evidence="1">
        <text>ATP = 3',5'-cyclic AMP + diphosphate</text>
        <dbReference type="Rhea" id="RHEA:15389"/>
        <dbReference type="ChEBI" id="CHEBI:30616"/>
        <dbReference type="ChEBI" id="CHEBI:33019"/>
        <dbReference type="ChEBI" id="CHEBI:58165"/>
        <dbReference type="EC" id="4.6.1.1"/>
    </reaction>
</comment>
<evidence type="ECO:0000256" key="3">
    <source>
        <dbReference type="ARBA" id="ARBA00004141"/>
    </source>
</evidence>
<dbReference type="SUPFAM" id="SSF55073">
    <property type="entry name" value="Nucleotide cyclase"/>
    <property type="match status" value="1"/>
</dbReference>
<keyword evidence="9" id="KW-0460">Magnesium</keyword>
<evidence type="ECO:0000259" key="15">
    <source>
        <dbReference type="PROSITE" id="PS50125"/>
    </source>
</evidence>
<dbReference type="SMART" id="SM00044">
    <property type="entry name" value="CYCc"/>
    <property type="match status" value="1"/>
</dbReference>
<evidence type="ECO:0000256" key="6">
    <source>
        <dbReference type="ARBA" id="ARBA00022723"/>
    </source>
</evidence>
<dbReference type="GO" id="GO:0007189">
    <property type="term" value="P:adenylate cyclase-activating G protein-coupled receptor signaling pathway"/>
    <property type="evidence" value="ECO:0007669"/>
    <property type="project" value="TreeGrafter"/>
</dbReference>
<dbReference type="Proteomes" id="UP000681967">
    <property type="component" value="Unassembled WGS sequence"/>
</dbReference>